<dbReference type="Proteomes" id="UP000887576">
    <property type="component" value="Unplaced"/>
</dbReference>
<dbReference type="WBParaSite" id="JU765_v2.g15470.t1">
    <property type="protein sequence ID" value="JU765_v2.g15470.t1"/>
    <property type="gene ID" value="JU765_v2.g15470"/>
</dbReference>
<evidence type="ECO:0000313" key="2">
    <source>
        <dbReference type="WBParaSite" id="JU765_v2.g15470.t1"/>
    </source>
</evidence>
<protein>
    <submittedName>
        <fullName evidence="2">Uncharacterized protein</fullName>
    </submittedName>
</protein>
<organism evidence="1 2">
    <name type="scientific">Panagrolaimus sp. JU765</name>
    <dbReference type="NCBI Taxonomy" id="591449"/>
    <lineage>
        <taxon>Eukaryota</taxon>
        <taxon>Metazoa</taxon>
        <taxon>Ecdysozoa</taxon>
        <taxon>Nematoda</taxon>
        <taxon>Chromadorea</taxon>
        <taxon>Rhabditida</taxon>
        <taxon>Tylenchina</taxon>
        <taxon>Panagrolaimomorpha</taxon>
        <taxon>Panagrolaimoidea</taxon>
        <taxon>Panagrolaimidae</taxon>
        <taxon>Panagrolaimus</taxon>
    </lineage>
</organism>
<reference evidence="2" key="1">
    <citation type="submission" date="2022-11" db="UniProtKB">
        <authorList>
            <consortium name="WormBaseParasite"/>
        </authorList>
    </citation>
    <scope>IDENTIFICATION</scope>
</reference>
<name>A0AC34QDZ4_9BILA</name>
<evidence type="ECO:0000313" key="1">
    <source>
        <dbReference type="Proteomes" id="UP000887576"/>
    </source>
</evidence>
<accession>A0AC34QDZ4</accession>
<sequence length="400" mass="43842">MIFTLKLAPDKKSFMIYYGEDEQFVDGTNKDVLFFEIYDGKLSINDGTENFTTNLKPIDNGNGKLAQSFKLTGKNISNFLKFQFALETIGFAPSLDPKNVKSESAGFINSYQFYLIIGGVILIVAAAVGGGLAWYYCRKKKAIKNQAVTPIQIKVEPRTETKTETKTTKEEEKKPKKKKKDDKQESSRSSARKYFSRKNIKYANASELKAKDEAAGGKNAEVKTGVAVEAGNQLQVQPTQATLDATQALKTGGTDPTQEKTISKNESLKPRKMPMIYDNVKSIEEIRKGKVVGKNELPTFDDIESDWDGDLVVNKPKQGKDEPGAAAQKISKVEVENVKTDLTSAKIVVPAESSKGASASAAGTSNAGRKDSQELPLVTAVDEPETKKEEVVKTTQTDNK</sequence>
<proteinExistence type="predicted"/>